<dbReference type="PANTHER" id="PTHR11373:SF32">
    <property type="entry name" value="DEOXYGUANOSINETRIPHOSPHATE TRIPHOSPHOHYDROLASE"/>
    <property type="match status" value="1"/>
</dbReference>
<keyword evidence="1 4" id="KW-0378">Hydrolase</keyword>
<evidence type="ECO:0000259" key="3">
    <source>
        <dbReference type="SMART" id="SM00471"/>
    </source>
</evidence>
<dbReference type="GO" id="GO:0006203">
    <property type="term" value="P:dGTP catabolic process"/>
    <property type="evidence" value="ECO:0007669"/>
    <property type="project" value="TreeGrafter"/>
</dbReference>
<comment type="caution">
    <text evidence="4">The sequence shown here is derived from an EMBL/GenBank/DDBJ whole genome shotgun (WGS) entry which is preliminary data.</text>
</comment>
<dbReference type="Gene3D" id="1.10.3410.10">
    <property type="entry name" value="putative deoxyguanosinetriphosphate triphosphohydrolase like domain"/>
    <property type="match status" value="1"/>
</dbReference>
<reference evidence="5" key="1">
    <citation type="submission" date="2018-06" db="EMBL/GenBank/DDBJ databases">
        <authorList>
            <person name="Khan S.A."/>
        </authorList>
    </citation>
    <scope>NUCLEOTIDE SEQUENCE [LARGE SCALE GENOMIC DNA]</scope>
    <source>
        <strain evidence="5">DB-1506</strain>
    </source>
</reference>
<dbReference type="SMART" id="SM00471">
    <property type="entry name" value="HDc"/>
    <property type="match status" value="1"/>
</dbReference>
<organism evidence="4 5">
    <name type="scientific">Roseicella frigidaeris</name>
    <dbReference type="NCBI Taxonomy" id="2230885"/>
    <lineage>
        <taxon>Bacteria</taxon>
        <taxon>Pseudomonadati</taxon>
        <taxon>Pseudomonadota</taxon>
        <taxon>Alphaproteobacteria</taxon>
        <taxon>Acetobacterales</taxon>
        <taxon>Roseomonadaceae</taxon>
        <taxon>Roseicella</taxon>
    </lineage>
</organism>
<dbReference type="OrthoDB" id="9803619at2"/>
<dbReference type="InterPro" id="IPR050135">
    <property type="entry name" value="dGTPase-like"/>
</dbReference>
<proteinExistence type="predicted"/>
<dbReference type="InterPro" id="IPR003607">
    <property type="entry name" value="HD/PDEase_dom"/>
</dbReference>
<dbReference type="Pfam" id="PF01966">
    <property type="entry name" value="HD"/>
    <property type="match status" value="1"/>
</dbReference>
<dbReference type="InterPro" id="IPR027432">
    <property type="entry name" value="dGTP_triphosphohydrolase_C"/>
</dbReference>
<dbReference type="PANTHER" id="PTHR11373">
    <property type="entry name" value="DEOXYNUCLEOSIDE TRIPHOSPHATE TRIPHOSPHOHYDROLASE"/>
    <property type="match status" value="1"/>
</dbReference>
<dbReference type="Proteomes" id="UP000249065">
    <property type="component" value="Unassembled WGS sequence"/>
</dbReference>
<protein>
    <submittedName>
        <fullName evidence="4">Deoxyguanosinetriphosphate triphosphohydrolase</fullName>
    </submittedName>
</protein>
<dbReference type="EMBL" id="QLIX01000043">
    <property type="protein sequence ID" value="RAI54659.1"/>
    <property type="molecule type" value="Genomic_DNA"/>
</dbReference>
<accession>A0A327LVG9</accession>
<feature type="domain" description="HD/PDEase" evidence="3">
    <location>
        <begin position="64"/>
        <end position="283"/>
    </location>
</feature>
<dbReference type="AlphaFoldDB" id="A0A327LVG9"/>
<dbReference type="Gene3D" id="1.10.3550.10">
    <property type="entry name" value="eoxyguanosinetriphosphate triphosphohydrolase domain-like"/>
    <property type="match status" value="1"/>
</dbReference>
<evidence type="ECO:0000313" key="4">
    <source>
        <dbReference type="EMBL" id="RAI54659.1"/>
    </source>
</evidence>
<keyword evidence="5" id="KW-1185">Reference proteome</keyword>
<dbReference type="Gene3D" id="1.10.3210.10">
    <property type="entry name" value="Hypothetical protein af1432"/>
    <property type="match status" value="1"/>
</dbReference>
<evidence type="ECO:0000313" key="5">
    <source>
        <dbReference type="Proteomes" id="UP000249065"/>
    </source>
</evidence>
<dbReference type="GO" id="GO:0008832">
    <property type="term" value="F:dGTPase activity"/>
    <property type="evidence" value="ECO:0007669"/>
    <property type="project" value="TreeGrafter"/>
</dbReference>
<gene>
    <name evidence="4" type="ORF">DOO78_25615</name>
</gene>
<name>A0A327LVG9_9PROT</name>
<dbReference type="InterPro" id="IPR006674">
    <property type="entry name" value="HD_domain"/>
</dbReference>
<evidence type="ECO:0000256" key="2">
    <source>
        <dbReference type="SAM" id="MobiDB-lite"/>
    </source>
</evidence>
<evidence type="ECO:0000256" key="1">
    <source>
        <dbReference type="ARBA" id="ARBA00022801"/>
    </source>
</evidence>
<feature type="region of interest" description="Disordered" evidence="2">
    <location>
        <begin position="1"/>
        <end position="21"/>
    </location>
</feature>
<dbReference type="InterPro" id="IPR023293">
    <property type="entry name" value="dGTP_triP_hydro_central_sf"/>
</dbReference>
<dbReference type="SUPFAM" id="SSF109604">
    <property type="entry name" value="HD-domain/PDEase-like"/>
    <property type="match status" value="1"/>
</dbReference>
<sequence length="503" mass="55561">MLSGKRLDDIVDGPPAQSADVAAPPWLANTRTPAERDYDRVRFAAPVRRLADKTQVFPLERNDSVRNRLTHSDEVSALARSVGTHLAYSFLPDRGIDGHQRTIPALLAAAGLAHDLGNPPFGHRGEEAMRHWFEARAAICFGKFDDGQPPEGARGVELRGARDMRDAAHRRPDLIQDFLRFEGNAQTMRLVMRLQASTNGFGLNLTCGTLTALMKYVVPSGSAVKSGPVGARKVGFFASEAAWIEKARQEAGLAEGMRHPLAHVLEACDDIAYSVIDTEDTVKKGLVSFSDLMAYLEAAAEGDEGVKFVVARSRMDHAAVRSARLAPSELNDVSMQKFRVHAIGTLVSALVYAWGERYEDIMVGRLDQPLLEVGPAASLVAALKKFDVEHAFRDKDVLGIEVDGFNKLQELMSMLWRGIVERESYADPGSKRSSPFADLAYRHISENYRTAFEQAAREDRSVPIRYRELQLLADMVSGMTDSYAVFLHRKLGEYHVGASLRKV</sequence>
<dbReference type="NCBIfam" id="TIGR01353">
    <property type="entry name" value="dGTP_triPase"/>
    <property type="match status" value="1"/>
</dbReference>
<dbReference type="InterPro" id="IPR006261">
    <property type="entry name" value="dGTPase"/>
</dbReference>